<dbReference type="Proteomes" id="UP000478008">
    <property type="component" value="Unassembled WGS sequence"/>
</dbReference>
<evidence type="ECO:0000313" key="1">
    <source>
        <dbReference type="EMBL" id="VUG18957.1"/>
    </source>
</evidence>
<gene>
    <name evidence="1" type="primary">YSF3</name>
    <name evidence="1" type="ORF">DEBR0S4_06920G</name>
</gene>
<name>A0A7D9CYI6_DEKBR</name>
<dbReference type="Pfam" id="PF07189">
    <property type="entry name" value="SF3b10"/>
    <property type="match status" value="1"/>
</dbReference>
<reference evidence="1 2" key="1">
    <citation type="submission" date="2019-07" db="EMBL/GenBank/DDBJ databases">
        <authorList>
            <person name="Friedrich A."/>
            <person name="Schacherer J."/>
        </authorList>
    </citation>
    <scope>NUCLEOTIDE SEQUENCE [LARGE SCALE GENOMIC DNA]</scope>
</reference>
<proteinExistence type="predicted"/>
<protein>
    <submittedName>
        <fullName evidence="1">DEBR0S4_06920g1_1</fullName>
    </submittedName>
</protein>
<dbReference type="InterPro" id="IPR009846">
    <property type="entry name" value="SF3b5/RDS3-10"/>
</dbReference>
<evidence type="ECO:0000313" key="2">
    <source>
        <dbReference type="Proteomes" id="UP000478008"/>
    </source>
</evidence>
<dbReference type="AlphaFoldDB" id="A0A7D9CYI6"/>
<dbReference type="EMBL" id="CABFWN010000004">
    <property type="protein sequence ID" value="VUG18957.1"/>
    <property type="molecule type" value="Genomic_DNA"/>
</dbReference>
<accession>A0A7D9CYI6</accession>
<keyword evidence="2" id="KW-1185">Reference proteome</keyword>
<sequence length="75" mass="8447">MTDKIGEKKMYETMKAKFVGLGDDNTQRKEFIHNVKVDTYTTLATNSSLVELLSVGLSRPKSLVRQDLIDKIAKS</sequence>
<organism evidence="1 2">
    <name type="scientific">Dekkera bruxellensis</name>
    <name type="common">Brettanomyces custersii</name>
    <dbReference type="NCBI Taxonomy" id="5007"/>
    <lineage>
        <taxon>Eukaryota</taxon>
        <taxon>Fungi</taxon>
        <taxon>Dikarya</taxon>
        <taxon>Ascomycota</taxon>
        <taxon>Saccharomycotina</taxon>
        <taxon>Pichiomycetes</taxon>
        <taxon>Pichiales</taxon>
        <taxon>Pichiaceae</taxon>
        <taxon>Brettanomyces</taxon>
    </lineage>
</organism>